<organism evidence="2 3">
    <name type="scientific">Paraglaciecola mesophila</name>
    <dbReference type="NCBI Taxonomy" id="197222"/>
    <lineage>
        <taxon>Bacteria</taxon>
        <taxon>Pseudomonadati</taxon>
        <taxon>Pseudomonadota</taxon>
        <taxon>Gammaproteobacteria</taxon>
        <taxon>Alteromonadales</taxon>
        <taxon>Alteromonadaceae</taxon>
        <taxon>Paraglaciecola</taxon>
    </lineage>
</organism>
<evidence type="ECO:0000313" key="2">
    <source>
        <dbReference type="EMBL" id="QHJ13166.1"/>
    </source>
</evidence>
<dbReference type="EMBL" id="CP047656">
    <property type="protein sequence ID" value="QHJ13166.1"/>
    <property type="molecule type" value="Genomic_DNA"/>
</dbReference>
<protein>
    <submittedName>
        <fullName evidence="2">Uncharacterized protein</fullName>
    </submittedName>
</protein>
<sequence length="126" mass="14457">MWALCFRDVIVRNKFVWLSFLLLVSYSIFILMSPSYISSKILIPEFKEQTKERMLLVNEIIARSGGSIDSKVALNLIRFENESIEKQISTTENVLGLSFQQALILPGLLLIHLASLLRMRRLANET</sequence>
<proteinExistence type="predicted"/>
<feature type="transmembrane region" description="Helical" evidence="1">
    <location>
        <begin position="15"/>
        <end position="37"/>
    </location>
</feature>
<feature type="transmembrane region" description="Helical" evidence="1">
    <location>
        <begin position="99"/>
        <end position="117"/>
    </location>
</feature>
<dbReference type="Proteomes" id="UP000464524">
    <property type="component" value="Chromosome"/>
</dbReference>
<name>A0A857JNV6_9ALTE</name>
<accession>A0A857JNV6</accession>
<keyword evidence="1" id="KW-0812">Transmembrane</keyword>
<gene>
    <name evidence="2" type="ORF">FX988_03425</name>
</gene>
<dbReference type="AlphaFoldDB" id="A0A857JNV6"/>
<reference evidence="2 3" key="1">
    <citation type="submission" date="2019-12" db="EMBL/GenBank/DDBJ databases">
        <title>Genome sequencing and assembly of endphytes of Porphyra tenera.</title>
        <authorList>
            <person name="Park J.M."/>
            <person name="Shin R."/>
            <person name="Jo S.H."/>
        </authorList>
    </citation>
    <scope>NUCLEOTIDE SEQUENCE [LARGE SCALE GENOMIC DNA]</scope>
    <source>
        <strain evidence="2 3">GPM4</strain>
    </source>
</reference>
<keyword evidence="1" id="KW-1133">Transmembrane helix</keyword>
<keyword evidence="3" id="KW-1185">Reference proteome</keyword>
<evidence type="ECO:0000256" key="1">
    <source>
        <dbReference type="SAM" id="Phobius"/>
    </source>
</evidence>
<evidence type="ECO:0000313" key="3">
    <source>
        <dbReference type="Proteomes" id="UP000464524"/>
    </source>
</evidence>
<dbReference type="KEGG" id="pmes:FX988_03425"/>
<keyword evidence="1" id="KW-0472">Membrane</keyword>